<dbReference type="Gene3D" id="3.40.50.410">
    <property type="entry name" value="von Willebrand factor, type A domain"/>
    <property type="match status" value="1"/>
</dbReference>
<keyword evidence="4" id="KW-1185">Reference proteome</keyword>
<feature type="chain" id="PRO_5013673889" description="VWFA domain-containing protein" evidence="1">
    <location>
        <begin position="19"/>
        <end position="398"/>
    </location>
</feature>
<evidence type="ECO:0000259" key="2">
    <source>
        <dbReference type="PROSITE" id="PS50234"/>
    </source>
</evidence>
<dbReference type="InterPro" id="IPR001304">
    <property type="entry name" value="C-type_lectin-like"/>
</dbReference>
<evidence type="ECO:0000313" key="3">
    <source>
        <dbReference type="EMBL" id="PIC54154.1"/>
    </source>
</evidence>
<dbReference type="AlphaFoldDB" id="A0A2G5VQT5"/>
<evidence type="ECO:0000256" key="1">
    <source>
        <dbReference type="SAM" id="SignalP"/>
    </source>
</evidence>
<gene>
    <name evidence="3" type="primary">Cnig_chr_I.g3526</name>
    <name evidence="3" type="ORF">B9Z55_003526</name>
</gene>
<dbReference type="STRING" id="1611254.A0A2G5VQT5"/>
<dbReference type="InterPro" id="IPR016187">
    <property type="entry name" value="CTDL_fold"/>
</dbReference>
<dbReference type="InterPro" id="IPR002035">
    <property type="entry name" value="VWF_A"/>
</dbReference>
<dbReference type="Pfam" id="PF00092">
    <property type="entry name" value="VWA"/>
    <property type="match status" value="1"/>
</dbReference>
<dbReference type="EMBL" id="PDUG01000001">
    <property type="protein sequence ID" value="PIC54154.1"/>
    <property type="molecule type" value="Genomic_DNA"/>
</dbReference>
<dbReference type="GO" id="GO:0045087">
    <property type="term" value="P:innate immune response"/>
    <property type="evidence" value="ECO:0007669"/>
    <property type="project" value="TreeGrafter"/>
</dbReference>
<proteinExistence type="predicted"/>
<accession>A0A2G5VQT5</accession>
<dbReference type="PANTHER" id="PTHR31024">
    <property type="entry name" value="C-TYPE LECTIN"/>
    <property type="match status" value="1"/>
</dbReference>
<dbReference type="SMART" id="SM00034">
    <property type="entry name" value="CLECT"/>
    <property type="match status" value="1"/>
</dbReference>
<dbReference type="SUPFAM" id="SSF53300">
    <property type="entry name" value="vWA-like"/>
    <property type="match status" value="1"/>
</dbReference>
<dbReference type="InterPro" id="IPR036465">
    <property type="entry name" value="vWFA_dom_sf"/>
</dbReference>
<reference evidence="4" key="1">
    <citation type="submission" date="2017-10" db="EMBL/GenBank/DDBJ databases">
        <title>Rapid genome shrinkage in a self-fertile nematode reveals novel sperm competition proteins.</title>
        <authorList>
            <person name="Yin D."/>
            <person name="Schwarz E.M."/>
            <person name="Thomas C.G."/>
            <person name="Felde R.L."/>
            <person name="Korf I.F."/>
            <person name="Cutter A.D."/>
            <person name="Schartner C.M."/>
            <person name="Ralston E.J."/>
            <person name="Meyer B.J."/>
            <person name="Haag E.S."/>
        </authorList>
    </citation>
    <scope>NUCLEOTIDE SEQUENCE [LARGE SCALE GENOMIC DNA]</scope>
    <source>
        <strain evidence="4">JU1422</strain>
    </source>
</reference>
<comment type="caution">
    <text evidence="3">The sequence shown here is derived from an EMBL/GenBank/DDBJ whole genome shotgun (WGS) entry which is preliminary data.</text>
</comment>
<feature type="domain" description="VWFA" evidence="2">
    <location>
        <begin position="37"/>
        <end position="225"/>
    </location>
</feature>
<dbReference type="InterPro" id="IPR016186">
    <property type="entry name" value="C-type_lectin-like/link_sf"/>
</dbReference>
<dbReference type="Proteomes" id="UP000230233">
    <property type="component" value="Chromosome I"/>
</dbReference>
<organism evidence="3 4">
    <name type="scientific">Caenorhabditis nigoni</name>
    <dbReference type="NCBI Taxonomy" id="1611254"/>
    <lineage>
        <taxon>Eukaryota</taxon>
        <taxon>Metazoa</taxon>
        <taxon>Ecdysozoa</taxon>
        <taxon>Nematoda</taxon>
        <taxon>Chromadorea</taxon>
        <taxon>Rhabditida</taxon>
        <taxon>Rhabditina</taxon>
        <taxon>Rhabditomorpha</taxon>
        <taxon>Rhabditoidea</taxon>
        <taxon>Rhabditidae</taxon>
        <taxon>Peloderinae</taxon>
        <taxon>Caenorhabditis</taxon>
    </lineage>
</organism>
<dbReference type="CDD" id="cd00037">
    <property type="entry name" value="CLECT"/>
    <property type="match status" value="1"/>
</dbReference>
<dbReference type="Gene3D" id="3.10.100.10">
    <property type="entry name" value="Mannose-Binding Protein A, subunit A"/>
    <property type="match status" value="1"/>
</dbReference>
<dbReference type="PROSITE" id="PS50234">
    <property type="entry name" value="VWFA"/>
    <property type="match status" value="1"/>
</dbReference>
<dbReference type="SMART" id="SM00327">
    <property type="entry name" value="VWA"/>
    <property type="match status" value="1"/>
</dbReference>
<dbReference type="OrthoDB" id="5787264at2759"/>
<keyword evidence="1" id="KW-0732">Signal</keyword>
<dbReference type="SUPFAM" id="SSF56436">
    <property type="entry name" value="C-type lectin-like"/>
    <property type="match status" value="1"/>
</dbReference>
<evidence type="ECO:0000313" key="4">
    <source>
        <dbReference type="Proteomes" id="UP000230233"/>
    </source>
</evidence>
<sequence>MKFQIFLLFLAFIEFSKTDFPYVDRECGQDLTNLWLDVVAVVDNSIGMRDEGLDSVAANLASVFSAGTRIGTSPTEPRTTRLGLVTYNSRAQQNADLNKFQSLDDLYEGVFGDLHRVSTSYDSLLSFGLQAAENLFNAENLYTSRSHFQKVIIVYASSYRGTGEQDPLPVANRLKTSGVRIITVAYDQGGDGTLLRQLSQVASSGFNFSSAENEGNIIGQVQGALLESNCFCPNDWIQYRQFYSDTNSYRYGVCFQPVTLTAVWKAAKMSCANRWNNSYLVNEFNLSKHNFILDIVNATVGFHQPFSYHIGGNKVGGVWKWDRPAGWDQPELKKWYDWEDGYPIAASTLNAMLNQQTGQGLEAKWENIDMLKTAANYVCETASCDTDNYCSSDGRLDE</sequence>
<dbReference type="PANTHER" id="PTHR31024:SF6">
    <property type="entry name" value="VWFA DOMAIN-CONTAINING PROTEIN"/>
    <property type="match status" value="1"/>
</dbReference>
<name>A0A2G5VQT5_9PELO</name>
<protein>
    <recommendedName>
        <fullName evidence="2">VWFA domain-containing protein</fullName>
    </recommendedName>
</protein>
<feature type="signal peptide" evidence="1">
    <location>
        <begin position="1"/>
        <end position="18"/>
    </location>
</feature>